<feature type="chain" id="PRO_5006911574" description="Cupin domain protein" evidence="1">
    <location>
        <begin position="19"/>
        <end position="118"/>
    </location>
</feature>
<dbReference type="AlphaFoldDB" id="A0A0W0S3D3"/>
<dbReference type="PATRIC" id="fig|29422.6.peg.2902"/>
<dbReference type="STRING" id="29422.Lbru_2735"/>
<accession>A0A0W0S3D3</accession>
<keyword evidence="3" id="KW-1185">Reference proteome</keyword>
<sequence>MSKFLTFYLLLLSQFAFAETCETKRELFIENAATKVWKTTICPQQQLPFHTHEYARVVIPEETGSLKVTYASGHEVMITLEKQVPIFLSKVQGQESHQDLNTGNNALHVTVIELREQG</sequence>
<evidence type="ECO:0000256" key="1">
    <source>
        <dbReference type="SAM" id="SignalP"/>
    </source>
</evidence>
<protein>
    <recommendedName>
        <fullName evidence="4">Cupin domain protein</fullName>
    </recommendedName>
</protein>
<evidence type="ECO:0000313" key="3">
    <source>
        <dbReference type="Proteomes" id="UP000054742"/>
    </source>
</evidence>
<dbReference type="Proteomes" id="UP000054742">
    <property type="component" value="Unassembled WGS sequence"/>
</dbReference>
<name>A0A0W0S3D3_9GAMM</name>
<organism evidence="2 3">
    <name type="scientific">Legionella brunensis</name>
    <dbReference type="NCBI Taxonomy" id="29422"/>
    <lineage>
        <taxon>Bacteria</taxon>
        <taxon>Pseudomonadati</taxon>
        <taxon>Pseudomonadota</taxon>
        <taxon>Gammaproteobacteria</taxon>
        <taxon>Legionellales</taxon>
        <taxon>Legionellaceae</taxon>
        <taxon>Legionella</taxon>
    </lineage>
</organism>
<dbReference type="Gene3D" id="2.60.120.10">
    <property type="entry name" value="Jelly Rolls"/>
    <property type="match status" value="1"/>
</dbReference>
<dbReference type="EMBL" id="LNXV01000034">
    <property type="protein sequence ID" value="KTC77842.1"/>
    <property type="molecule type" value="Genomic_DNA"/>
</dbReference>
<reference evidence="2 3" key="1">
    <citation type="submission" date="2015-11" db="EMBL/GenBank/DDBJ databases">
        <title>Genomic analysis of 38 Legionella species identifies large and diverse effector repertoires.</title>
        <authorList>
            <person name="Burstein D."/>
            <person name="Amaro F."/>
            <person name="Zusman T."/>
            <person name="Lifshitz Z."/>
            <person name="Cohen O."/>
            <person name="Gilbert J.A."/>
            <person name="Pupko T."/>
            <person name="Shuman H.A."/>
            <person name="Segal G."/>
        </authorList>
    </citation>
    <scope>NUCLEOTIDE SEQUENCE [LARGE SCALE GENOMIC DNA]</scope>
    <source>
        <strain evidence="2 3">ATCC 43878</strain>
    </source>
</reference>
<evidence type="ECO:0008006" key="4">
    <source>
        <dbReference type="Google" id="ProtNLM"/>
    </source>
</evidence>
<dbReference type="InterPro" id="IPR014710">
    <property type="entry name" value="RmlC-like_jellyroll"/>
</dbReference>
<proteinExistence type="predicted"/>
<feature type="signal peptide" evidence="1">
    <location>
        <begin position="1"/>
        <end position="18"/>
    </location>
</feature>
<comment type="caution">
    <text evidence="2">The sequence shown here is derived from an EMBL/GenBank/DDBJ whole genome shotgun (WGS) entry which is preliminary data.</text>
</comment>
<gene>
    <name evidence="2" type="ORF">Lbru_2735</name>
</gene>
<keyword evidence="1" id="KW-0732">Signal</keyword>
<evidence type="ECO:0000313" key="2">
    <source>
        <dbReference type="EMBL" id="KTC77842.1"/>
    </source>
</evidence>
<dbReference type="RefSeq" id="WP_058442714.1">
    <property type="nucleotide sequence ID" value="NZ_CAAAHU010000011.1"/>
</dbReference>
<dbReference type="OrthoDB" id="6198977at2"/>